<dbReference type="Proteomes" id="UP000024404">
    <property type="component" value="Unassembled WGS sequence"/>
</dbReference>
<dbReference type="EMBL" id="CMVM020000062">
    <property type="status" value="NOT_ANNOTATED_CDS"/>
    <property type="molecule type" value="Genomic_DNA"/>
</dbReference>
<accession>A0A8R1TQ25</accession>
<evidence type="ECO:0000313" key="1">
    <source>
        <dbReference type="EnsemblMetazoa" id="OVOC1990.1"/>
    </source>
</evidence>
<reference evidence="1" key="2">
    <citation type="submission" date="2022-06" db="UniProtKB">
        <authorList>
            <consortium name="EnsemblMetazoa"/>
        </authorList>
    </citation>
    <scope>IDENTIFICATION</scope>
</reference>
<evidence type="ECO:0000313" key="2">
    <source>
        <dbReference type="Proteomes" id="UP000024404"/>
    </source>
</evidence>
<organism evidence="1 2">
    <name type="scientific">Onchocerca volvulus</name>
    <dbReference type="NCBI Taxonomy" id="6282"/>
    <lineage>
        <taxon>Eukaryota</taxon>
        <taxon>Metazoa</taxon>
        <taxon>Ecdysozoa</taxon>
        <taxon>Nematoda</taxon>
        <taxon>Chromadorea</taxon>
        <taxon>Rhabditida</taxon>
        <taxon>Spirurina</taxon>
        <taxon>Spiruromorpha</taxon>
        <taxon>Filarioidea</taxon>
        <taxon>Onchocercidae</taxon>
        <taxon>Onchocerca</taxon>
    </lineage>
</organism>
<protein>
    <submittedName>
        <fullName evidence="1">Uncharacterized protein</fullName>
    </submittedName>
</protein>
<dbReference type="OMA" id="ENFNCDE"/>
<reference evidence="2" key="1">
    <citation type="submission" date="2013-10" db="EMBL/GenBank/DDBJ databases">
        <title>Genome sequencing of Onchocerca volvulus.</title>
        <authorList>
            <person name="Cotton J."/>
            <person name="Tsai J."/>
            <person name="Stanley E."/>
            <person name="Tracey A."/>
            <person name="Holroyd N."/>
            <person name="Lustigman S."/>
            <person name="Berriman M."/>
        </authorList>
    </citation>
    <scope>NUCLEOTIDE SEQUENCE</scope>
</reference>
<sequence>MSEKNLQSINSSPKSQIIRLEKDSKIEGDFDDETYSPSISSFDENFNCDEMYIITIDDDPHIDATTSVLSNSDSINSDKKQFAAKIPARSISRVIDEGIRQKIKTKALFTAKK</sequence>
<proteinExistence type="predicted"/>
<dbReference type="AlphaFoldDB" id="A0A8R1TQ25"/>
<keyword evidence="2" id="KW-1185">Reference proteome</keyword>
<name>A0A8R1TQ25_ONCVO</name>
<dbReference type="EnsemblMetazoa" id="OVOC1990.1">
    <property type="protein sequence ID" value="OVOC1990.1"/>
    <property type="gene ID" value="WBGene00238799"/>
</dbReference>